<feature type="disulfide bond" evidence="16">
    <location>
        <begin position="5943"/>
        <end position="5953"/>
    </location>
</feature>
<dbReference type="PROSITE" id="PS00010">
    <property type="entry name" value="ASX_HYDROXYL"/>
    <property type="match status" value="2"/>
</dbReference>
<feature type="domain" description="Ig-like" evidence="19">
    <location>
        <begin position="1226"/>
        <end position="1314"/>
    </location>
</feature>
<dbReference type="SUPFAM" id="SSF57196">
    <property type="entry name" value="EGF/Laminin"/>
    <property type="match status" value="1"/>
</dbReference>
<feature type="domain" description="Ig-like" evidence="19">
    <location>
        <begin position="2247"/>
        <end position="2332"/>
    </location>
</feature>
<evidence type="ECO:0000256" key="6">
    <source>
        <dbReference type="ARBA" id="ARBA00022692"/>
    </source>
</evidence>
<dbReference type="Pfam" id="PF07645">
    <property type="entry name" value="EGF_CA"/>
    <property type="match status" value="3"/>
</dbReference>
<dbReference type="GO" id="GO:0007156">
    <property type="term" value="P:homophilic cell adhesion via plasma membrane adhesion molecules"/>
    <property type="evidence" value="ECO:0007669"/>
    <property type="project" value="TreeGrafter"/>
</dbReference>
<feature type="domain" description="Ig-like" evidence="19">
    <location>
        <begin position="127"/>
        <end position="236"/>
    </location>
</feature>
<feature type="domain" description="Ig-like" evidence="19">
    <location>
        <begin position="1963"/>
        <end position="2049"/>
    </location>
</feature>
<dbReference type="PROSITE" id="PS01186">
    <property type="entry name" value="EGF_2"/>
    <property type="match status" value="1"/>
</dbReference>
<name>A0AAF5CZK6_STRER</name>
<dbReference type="InterPro" id="IPR018097">
    <property type="entry name" value="EGF_Ca-bd_CS"/>
</dbReference>
<dbReference type="FunFam" id="2.60.40.10:FF:000130">
    <property type="entry name" value="Hemicentin 1"/>
    <property type="match status" value="1"/>
</dbReference>
<dbReference type="InterPro" id="IPR009017">
    <property type="entry name" value="GFP"/>
</dbReference>
<keyword evidence="20" id="KW-1185">Reference proteome</keyword>
<evidence type="ECO:0000259" key="19">
    <source>
        <dbReference type="PROSITE" id="PS50835"/>
    </source>
</evidence>
<dbReference type="InterPro" id="IPR036179">
    <property type="entry name" value="Ig-like_dom_sf"/>
</dbReference>
<dbReference type="FunFam" id="2.10.25.10:FF:000005">
    <property type="entry name" value="Fibrillin 2"/>
    <property type="match status" value="1"/>
</dbReference>
<dbReference type="Gene3D" id="2.10.25.10">
    <property type="entry name" value="Laminin"/>
    <property type="match status" value="5"/>
</dbReference>
<dbReference type="InterPro" id="IPR013106">
    <property type="entry name" value="Ig_V-set"/>
</dbReference>
<dbReference type="Pfam" id="PF23560">
    <property type="entry name" value="GBD_Hemicentin"/>
    <property type="match status" value="1"/>
</dbReference>
<keyword evidence="13 16" id="KW-1015">Disulfide bond</keyword>
<dbReference type="InterPro" id="IPR058814">
    <property type="entry name" value="ZIG1/7_N"/>
</dbReference>
<dbReference type="SUPFAM" id="SSF54511">
    <property type="entry name" value="GFP-like"/>
    <property type="match status" value="1"/>
</dbReference>
<feature type="domain" description="Ig-like" evidence="19">
    <location>
        <begin position="3735"/>
        <end position="3824"/>
    </location>
</feature>
<evidence type="ECO:0000256" key="10">
    <source>
        <dbReference type="ARBA" id="ARBA00022889"/>
    </source>
</evidence>
<keyword evidence="4" id="KW-0272">Extracellular matrix</keyword>
<dbReference type="PROSITE" id="PS50026">
    <property type="entry name" value="EGF_3"/>
    <property type="match status" value="2"/>
</dbReference>
<keyword evidence="7" id="KW-0732">Signal</keyword>
<dbReference type="Pfam" id="PF13927">
    <property type="entry name" value="Ig_3"/>
    <property type="match status" value="12"/>
</dbReference>
<feature type="transmembrane region" description="Helical" evidence="17">
    <location>
        <begin position="253"/>
        <end position="279"/>
    </location>
</feature>
<feature type="domain" description="Ig-like" evidence="19">
    <location>
        <begin position="4185"/>
        <end position="4281"/>
    </location>
</feature>
<evidence type="ECO:0000256" key="17">
    <source>
        <dbReference type="SAM" id="Phobius"/>
    </source>
</evidence>
<evidence type="ECO:0000256" key="7">
    <source>
        <dbReference type="ARBA" id="ARBA00022729"/>
    </source>
</evidence>
<dbReference type="FunFam" id="2.60.40.10:FF:000032">
    <property type="entry name" value="palladin isoform X1"/>
    <property type="match status" value="5"/>
</dbReference>
<dbReference type="InterPro" id="IPR006605">
    <property type="entry name" value="G2_nidogen/fibulin_G2F"/>
</dbReference>
<dbReference type="CDD" id="cd00198">
    <property type="entry name" value="vWFA"/>
    <property type="match status" value="1"/>
</dbReference>
<dbReference type="PANTHER" id="PTHR45080:SF8">
    <property type="entry name" value="IG-LIKE DOMAIN-CONTAINING PROTEIN"/>
    <property type="match status" value="1"/>
</dbReference>
<feature type="domain" description="Ig-like" evidence="19">
    <location>
        <begin position="2337"/>
        <end position="2413"/>
    </location>
</feature>
<feature type="domain" description="Ig-like" evidence="19">
    <location>
        <begin position="1689"/>
        <end position="1771"/>
    </location>
</feature>
<dbReference type="InterPro" id="IPR036465">
    <property type="entry name" value="vWFA_dom_sf"/>
</dbReference>
<dbReference type="FunFam" id="2.60.40.10:FF:000503">
    <property type="entry name" value="Hemicentin 1"/>
    <property type="match status" value="3"/>
</dbReference>
<evidence type="ECO:0000259" key="18">
    <source>
        <dbReference type="PROSITE" id="PS50026"/>
    </source>
</evidence>
<feature type="domain" description="Ig-like" evidence="19">
    <location>
        <begin position="3827"/>
        <end position="3912"/>
    </location>
</feature>
<dbReference type="InterPro" id="IPR056861">
    <property type="entry name" value="HMCN1-like_VWA"/>
</dbReference>
<dbReference type="Proteomes" id="UP000035681">
    <property type="component" value="Unplaced"/>
</dbReference>
<dbReference type="InterPro" id="IPR007110">
    <property type="entry name" value="Ig-like_dom"/>
</dbReference>
<dbReference type="SMART" id="SM00179">
    <property type="entry name" value="EGF_CA"/>
    <property type="match status" value="5"/>
</dbReference>
<dbReference type="SMART" id="SM00181">
    <property type="entry name" value="EGF"/>
    <property type="match status" value="5"/>
</dbReference>
<dbReference type="InterPro" id="IPR001881">
    <property type="entry name" value="EGF-like_Ca-bd_dom"/>
</dbReference>
<dbReference type="FunFam" id="2.60.40.10:FF:000612">
    <property type="entry name" value="palladin isoform X1"/>
    <property type="match status" value="1"/>
</dbReference>
<dbReference type="Gene3D" id="2.60.40.10">
    <property type="entry name" value="Immunoglobulins"/>
    <property type="match status" value="47"/>
</dbReference>
<dbReference type="WBParaSite" id="TCONS_00004184.p1">
    <property type="protein sequence ID" value="TCONS_00004184.p1"/>
    <property type="gene ID" value="XLOC_001300"/>
</dbReference>
<sequence length="6134" mass="686698">GIEKMYKVELIFIGLIIITLLEVILPQQTEPTYYAQGNVQVVFDIGYGAKQSDDRKRALPIKTARIIHIHDGNTSVVKHQHATIRNNVVYIHFEPEATIKDIGKYKCEIFLENDIEVHGNMFIRSRPIFLIDENKMNLVDTFSENDDFFDFTAESTKGYIDGNITLECPVVGDPIPHIVWYRNDEPVDLNGEKYRFNKASKSLTILNLKEEDAGNYRCEATNSFVNSQTYNEKILPTKFTSKLRHQLQVSKPWGWLLPLIVIIVILLLLLCIIFGCAAINKWRNSGEYFPESRGNLVPQTPEETPLTKHQEVLFLITSMNFDNCHNKIDIIVCAKKFIHINHLPAPICSAPDCHVTKNISSEILIKPIKEKIANIPFHKEYNTSRFININGEAVPIAIIIAGKITHPLIESVVEHHSYLHISVPLKLIRESKKLNGPDINAHTLAIDTMAKALGLSLSFDAIAICTRYILTHPIAIPIKNSKAKNINRRFCDINSKDKYIPHDINANKYPKIMALGSDICKYAHSIGIIVDSGTIDVYAIKAITIMLFQLVLTNHGIIITNIRVLSCKRDKDCLDSNCNGAMRCDTINGCFCDLIKRLFLINEVMIELSSINDNILIWLILLFTIFTSTSSETYYHAQTTSPPELNIGMSSLAFVFDRTGSMYDDLVQVRTGAKKIFETVLKQRKKLIYNYVLVAFSDPVVDVPFVSSDPVAFTQQLARVNVNGGGDCPEMTLSGIKAALEVSLPSSYIYVFTDAMSKDYYLESSVIDLIQRKQSSVVFVMTGDCGNRAHPGYQVFEKIAAASFGQVFHLGKSDVKTVLEYVRHSVAQKKVHLLYEGRKQGGTITQEIFVDKKMTELTFSLSGDKEDKYFLVMTLYDPNGVIVERSQYANQSGTVDLETVKINRISDPMPGKWKVVTESRLKHTLTVKGHGEIDFNYRFSPRPIDMIELGSARPITGHPTQIFINMTGLKAPGTLNDIKILNEFGEELKSFKPIPVKGNPYLYHTTPFVPPNGFWFMKIEGIDDLGFKFQRVSPTSTSSVEAGGPRVHMPERINALNGGTAILRCIVESDIDYEVVFKKDGIIVGGPLYYKGSDTVVWEISDVSPKDRGYYSCEVSNNNGKQNALTLLDTKEPVPKIINIKNATAIIHHTGLIPCTTTTTYEKPIIQWFRKGSLIQNNYKYYIFPNGTLRIVDINMKDAGDDYMCRVKTSGGESTATVSLSVFEKPKASISPLQKYVTIGKSFRLHCEGRGSPEPHIKWYFKGNEIIGSSFKYNIINKNNLEVYDVTENDIGVYECRAISPAGYSADASKIELAVPPKVRMKQPQLLIARRDAMSLECELLEGIPTPKFYWYKNNKKLSQTRYLKLLSNKIMIHSAAESDTGNYTCKAINDAGEDEGMSSVLIGSPATIMRSSEKIMAHIEKPVMLPCRAIGHPKPTVKWLKNGININSLPEEERSRFSIMGDNSLQINSVDITDETSFTCVATNNFGSSDIKTELIVTGLEAPVLAQIPPRENLFQGKDVRLQCIVLRGIPRPKLTWLKDGIEVEESDTVTIEGNGAHLTIKGGFQDDEGFYECTASNPSGNAQVGVEVVAIDLPMIIGQNFVEEKSVKINDIIELPCEVTIHPKPKVQWRFNNKPINIYGDQYSVKDNFALIIKNVNEHQSGEYTCIVTNEAGEAKKSLKLSVKTYPIIAQSEDAYALREGDKISLPCEATGFPKPEITWYFNNNKITDGKVDSNGNLTIENIKASQRGKYKCVARNEIGTSEKEIVLNVHVAPTIESALTTRNLTVVVNDTFNLPCSANANPPPKRSWKFEGNGIYEGTINGGTISIHENGSLIIDKVQLMHSGIYECHVSNIVGEDSIRYQLDVQDPPRIISSIPDKLEVVKENNLELNCKAIGIPLPQTYWQKDGIPINQLSNMYKENNGNLKIENIDFTSAGKYSCMASNIVGKTSKTVDVIVNSIPKINKDGSDNYVGIENKEISFQCNAESIPPPQISWYFNGKELTSDDSDKYMFNLDNTLDIFDISPEDKGTYSCKATNNVGSDEKFFNLDIISVPVIESSNSIKEEKELTLGNHLTLECPVYASIMPQITWYFMDKEIDFNVVKNSFTSDENRKLHLNHIDVNNSGEYKCVVVNEAGETSKSFDVNVLIPPKISDYDKLNLVVMEKKRLKIECPVTGSPTPSISWLVNGQIMNPGENNRGVELSEDGKYLIINSAETYNDGIYVCASNNKAGSIDIEIKLEVLSLPKVGADEKIEIEKGKGYMLKCLNESDNSGTTIHWVYPNNKDTPPNVEEKFDGKRLYINGADKDLNNKVTCFAKNKAGEARKNFDITVLEAPSIIKKIDEIVELTTKQSYILECDALGTPEPTITWLKDGEILNENESFLEINSNEPGNHQYSCKAENKIGVDYKDFSVKIVGKPKMEPIEEVEKNVFIKEGGTTTLTCPISNDINDDYEIEWIHNGATINLNDVEFKILNKTKLIINDVKQIQHDIKCVVTNKAGSASQDFQVKVMIPPKVIGNIIENIKIIQGDSVDLTCDFDGDPLPKIKWYKNIEQFIDEKKLYKRHNILSIKNSTKNDEGTYQCKAYNEAGETFKTINVEVILPPVFNTSTNKTKSLVDIPVDKSYVIECPIESLSPLEILWYKDDEPISHDSHEFIISSDEKSIIINKIQQGGNFNIMCVAKNLAGEASKEFDITITEPPKILSKGGQKSVIENHTIVLHCEVSGHPFPIITWVMNGIPVEEKNGIHILSNGQQLEITNANYNHLGTYTCNAENRIDLSSISFDVDVIMRPKLYKNITSTVEVIQGEGAYFECPIDTNEKLSKYNIRWEKDDVPIEIDNDGKFTVSSHGTKLNLYNSEVFDEGSYSCIASNEAGFSRVNYNLEVLIPPTIHLLDSDKNRTVVENSNITLSCPSDGKPDPEVRWYKDGELITDANCTERISSGKIEGQKLIINNVHIVNGGRFTCESKNKAGTDERDILLTVITPPKIIRDDISNEIDGAINKRADIQCPVTGKPPPKVFWLKDGKNFELSDGVQLSANEQKIFFTRINENHPGKYTCVARNLAGEDKRDFILRLLEAPKIEGPNIVTKIFVNEGRSTILDCPAKGSPEPKITWLKNGHNLDLENKKYNILNNGYQLQLSNVKSDEEARYSCVATNDIGLVELEMFVYVILPPKIYNDSVKKIEVIENDSKEVICNVTGSEPIDIQWMKNGKTIDVGSGFNENGQKNYIQITNNGKKLHLLSVHKNDEDIYECLASNSAGSAKETFDLKVIVKPVLDDKLSSKAIQIVNPGDGIKIDCRINANPLNEIIWTKEGEIIELSSSDKRTINDGQTLIIDSASEGYEGKYSCEMSNKAGTIKKDFIISLTSPPSFNIPYENVSVLAGEMKILTCNAKGSDPITYDWTINDERIQDGTYSSSITITGNKIEVQNAMVSDTGKFICIAHNNAGEARKTFNINVLEPPRFIDNRNIHEKIVLGDFLSIDCSVSGIPKPTIIWKKSFIKKKKYLWGSIIIYQLDRNSIFNRVLKNKIHKNKFIYKNSYFLTNNVLRSVICYNFISNSERRNKLVYQKDVLQNYFYDIFSLASLNKINGEEIVGNEELFRNDRQFLDIEEVSENDAGHYTCIAINDGGSAEKDIIYSILNPPKMMESKNSIEGKEGNTTTFICPLHEDNAEIEWFKNDIPVKNIPGSNFQITKNGKHLTIIKIQKNDGGKFRCLAKNSAGEDNAIFDFNVLIPPSISGPSFRTIDNPINQPTTLNCNISGIPFPEIEWLFDGKPLLVNSGYDIKNNGKTLFIPSTDTTHKGRYTCKGYNKIGNIEADFLLQVTEPPNIKPMLKEQKVIEGQGITIRCEVEGSKPSKVEWRKNGEPYTSDLTHSSSFMHYIYIKESKLSTSGNYTCIASNNAGSVNDTTKLIVLVPPSIIEGEKIIQLKEYQDMTLDCTATGIPSPIIKWKKGDTPLEVVGEKLNLYNVSRNDNGRYTCEATSESGIAVADFIVDVLERPRIRQSPSDIRVKESSIAKFECKSEGNPTPSVTWLRGGRPIQDTSGLLFSPRGETMMIPHTKKSDSGRYSCVAKNSGGETEKEFTLTILTAPSIEESIDQNPRVIHGNDLVISCPAIGNPKPNIIWFKNDQEIIFEEEEPKYTLINNTNLLIKNADVNDGVKFTCKAENEVASIDTDYSVEIIAKPKFGSKGQTSYNVVVNNDVTIECPVDIPQSEFSFFGFKRKNSFKINWTKNGEVINNVKGKYYISKDSLKLTIHNAQLSSAGKYSCEVSNEAGEAEIDINLKVLIPPKIDKSNLIQNPLAILNKTISLECPASGIPQPTVTWLRDGVIILFEDDKYTEDGNGQILNIKKVDINDQGKYTCLVESTAGKTSEDFDLHVLIPPQMEVYETQHINKREGEVLTLVCPIKVPIEQNVPIDIVWYKNTIPLDPLSSNHFKLLSDGRRYQVLSASFVDSANYTCQAVNPKPIIDTTKIDLEPHFFENSDVELWCPTTGNPPPTIIWYKNGIEVDPSKDDRIKFSPDKSTITITNVNSNESGSWVCLAENDAGTSELEITLDVWIKPSVEVYSDTGVIRKVGSPVSIHCNVTGNPEPEIIWRFNGNIITSSVDGVRLSLKNTRLDIPRLSQSNVGEYSCHATNSVGSAEKDIWVDVLVPPTIDRDIADPNPRIPTEKNLTLTCLVDGKPDPEISWYLNGSLISQFDKRYSISEEGRYLQIFNISLLDSGIYKCDAVNEAGHDEFEYFVDVDQAPYIYNSGTVRIEEGKVSILECKAIGEPTPKITWQRNGVHVESGDRYIVNDGVLKIVDTRLTDIGIYICFAENEAGQDQQAFTLEILIKPTIRESSPSETVVPTGGNFELYCISNGYPQPEMKWFLNDESMELLGDDSNIDFSIDHEILTVKHLHSSGNYIFKCQASNSAGKDSKEMAVKVLLPPTLVSDDKKVLNITEGEPALLTCDIHETYRDSIVWTKNDETINFDAGIFLSDDNSFIQINKTKLSDAGNYKCSASNAAGNTHQEILLNIGIPPKITEKERLITFKEGERGEIWCEATGVPNPKITWLKDNEPLQHTAIDKMSGEIKSSAIFESITKASEGTYTCKAENWAGTIYKDFDLAVLIPPTIYPERLNITARPNSIVLLECNATGNPIPVISWVKLPGVNITGSEKKYKVVGSTLAINNITSEDDGFYHCSAKSDAGFAIGVRKLSVLSDNNKIKLVHVECDENGEPISKRFVSNRGDAPENSDLIEMQLEHIQLPENNTDGVIIRCLPGRFNRNPLFKYASVLFTETPEHTNVSVGEMLKLKCGAEGMPTPEIKWMKNGKYINNTLKAYGNSILKMEIKHTNQSGTYTCVASNSISTKRVNAIITVNDVYEKNKNSSKLSKDVTTIECSLPIWKRSIRNKKVDKNVVWKMDNELVDQNTNGVHLLNNNSLVVGYKAEKEELDKYIDCYVDGNHGNLKLSHVKIPKDKPPKVVIRPTRIHAKPTFNITIDCRLKRGNPLTTRIRWSKNNVPVFTDNFKFKVLSNNSLAIFNIESNDGGNYKCRGYNSLGKSWDGVKLIVEHGPTNIKSAIKNQALTLNHDIEYNDNGIEVTTFVEDLIGNKSKLSKNIANIITSPYPLLSNGKDIPNLRKTKGKFNRTTQYFFGNGEKITVNQKGKGLDNKDILDMETDIEGILPYSEYEHLYFNPLDVEMFELEPGVYIGNGQSMVTLNNKHKIGFEWKDEIKYDPNYEDRINVNDPKTTYITATPTIGSTKSKLNTKFETKIDCPKGFYLINGKCEDIDECLSTEPCDDPEAECINYDGSYECRITCPKGFSSKLDGTCVDIDECAIGPDICLGNKECINLEGSYKCIDKCEDGYELDIYDNCVDIDECSLNICGQSMSCTNTLGSYICTCPEGYPPINNECSGLVFDEARPVYNIEFNDSQSTIKCPPNYWWNGTICKDIDECSFDAPCQHQCINLAGTYTCSCPEGYRLDEKTLKCIDINECLEVSNLCPYNSLCINILGSYYCQNAPCRKGYTFIDNICKPKCRGPCNVRPIRIETISTRRGLPKNTPLLRLTTQDKDGHLMKNTDYHMSYHYKYRIENIDGRGIVYNNEALNEEDIHRLVITSTPKDINNNTIVNKIQQTVLYIAISAYDF</sequence>
<feature type="domain" description="Ig-like" evidence="19">
    <location>
        <begin position="4750"/>
        <end position="4831"/>
    </location>
</feature>
<organism evidence="20 21">
    <name type="scientific">Strongyloides stercoralis</name>
    <name type="common">Threadworm</name>
    <dbReference type="NCBI Taxonomy" id="6248"/>
    <lineage>
        <taxon>Eukaryota</taxon>
        <taxon>Metazoa</taxon>
        <taxon>Ecdysozoa</taxon>
        <taxon>Nematoda</taxon>
        <taxon>Chromadorea</taxon>
        <taxon>Rhabditida</taxon>
        <taxon>Tylenchina</taxon>
        <taxon>Panagrolaimomorpha</taxon>
        <taxon>Strongyloidoidea</taxon>
        <taxon>Strongyloididae</taxon>
        <taxon>Strongyloides</taxon>
    </lineage>
</organism>
<dbReference type="SMART" id="SM00406">
    <property type="entry name" value="IGv"/>
    <property type="match status" value="7"/>
</dbReference>
<evidence type="ECO:0000256" key="1">
    <source>
        <dbReference type="ARBA" id="ARBA00004167"/>
    </source>
</evidence>
<evidence type="ECO:0000313" key="20">
    <source>
        <dbReference type="Proteomes" id="UP000035681"/>
    </source>
</evidence>
<feature type="domain" description="Ig-like" evidence="19">
    <location>
        <begin position="3643"/>
        <end position="3730"/>
    </location>
</feature>
<feature type="domain" description="Ig-like" evidence="19">
    <location>
        <begin position="2515"/>
        <end position="2600"/>
    </location>
</feature>
<feature type="domain" description="Ig-like" evidence="19">
    <location>
        <begin position="2420"/>
        <end position="2510"/>
    </location>
</feature>
<feature type="domain" description="Ig-like" evidence="19">
    <location>
        <begin position="3461"/>
        <end position="3636"/>
    </location>
</feature>
<feature type="domain" description="Ig-like" evidence="19">
    <location>
        <begin position="2056"/>
        <end position="2147"/>
    </location>
</feature>
<feature type="domain" description="Ig-like" evidence="19">
    <location>
        <begin position="4838"/>
        <end position="4928"/>
    </location>
</feature>
<feature type="domain" description="Ig-like" evidence="19">
    <location>
        <begin position="3173"/>
        <end position="3269"/>
    </location>
</feature>
<dbReference type="CDD" id="cd00096">
    <property type="entry name" value="Ig"/>
    <property type="match status" value="10"/>
</dbReference>
<comment type="caution">
    <text evidence="16">Lacks conserved residue(s) required for the propagation of feature annotation.</text>
</comment>
<keyword evidence="8" id="KW-0677">Repeat</keyword>
<feature type="domain" description="Ig-like" evidence="19">
    <location>
        <begin position="4563"/>
        <end position="4651"/>
    </location>
</feature>
<feature type="domain" description="Ig-like" evidence="19">
    <location>
        <begin position="1504"/>
        <end position="1591"/>
    </location>
</feature>
<keyword evidence="10" id="KW-0130">Cell adhesion</keyword>
<feature type="domain" description="EGF-like" evidence="18">
    <location>
        <begin position="5864"/>
        <end position="5902"/>
    </location>
</feature>
<feature type="domain" description="Ig-like" evidence="19">
    <location>
        <begin position="4091"/>
        <end position="4180"/>
    </location>
</feature>
<feature type="domain" description="Ig-like" evidence="19">
    <location>
        <begin position="3084"/>
        <end position="3168"/>
    </location>
</feature>
<feature type="domain" description="Ig-like" evidence="19">
    <location>
        <begin position="5467"/>
        <end position="5540"/>
    </location>
</feature>
<evidence type="ECO:0000256" key="15">
    <source>
        <dbReference type="ARBA" id="ARBA00023319"/>
    </source>
</evidence>
<dbReference type="FunFam" id="2.60.40.10:FF:001223">
    <property type="entry name" value="Sidekick cell adhesion molecule 1"/>
    <property type="match status" value="1"/>
</dbReference>
<accession>A0AAF5CZK6</accession>
<dbReference type="Pfam" id="PF25106">
    <property type="entry name" value="VWA_4"/>
    <property type="match status" value="1"/>
</dbReference>
<dbReference type="InterPro" id="IPR050958">
    <property type="entry name" value="Cell_Adh-Cytoskel_Orgn"/>
</dbReference>
<feature type="domain" description="Ig-like" evidence="19">
    <location>
        <begin position="3274"/>
        <end position="3364"/>
    </location>
</feature>
<dbReference type="Pfam" id="PF07474">
    <property type="entry name" value="G2F"/>
    <property type="match status" value="1"/>
</dbReference>
<evidence type="ECO:0000256" key="8">
    <source>
        <dbReference type="ARBA" id="ARBA00022737"/>
    </source>
</evidence>
<feature type="domain" description="Ig-like" evidence="19">
    <location>
        <begin position="1776"/>
        <end position="1869"/>
    </location>
</feature>
<dbReference type="InterPro" id="IPR013783">
    <property type="entry name" value="Ig-like_fold"/>
</dbReference>
<dbReference type="InterPro" id="IPR009030">
    <property type="entry name" value="Growth_fac_rcpt_cys_sf"/>
</dbReference>
<dbReference type="CDD" id="cd00054">
    <property type="entry name" value="EGF_CA"/>
    <property type="match status" value="5"/>
</dbReference>
<evidence type="ECO:0000256" key="12">
    <source>
        <dbReference type="ARBA" id="ARBA00023136"/>
    </source>
</evidence>
<reference evidence="21" key="1">
    <citation type="submission" date="2024-02" db="UniProtKB">
        <authorList>
            <consortium name="WormBaseParasite"/>
        </authorList>
    </citation>
    <scope>IDENTIFICATION</scope>
</reference>
<evidence type="ECO:0000256" key="5">
    <source>
        <dbReference type="ARBA" id="ARBA00022536"/>
    </source>
</evidence>
<feature type="domain" description="Ig-like" evidence="19">
    <location>
        <begin position="2701"/>
        <end position="2783"/>
    </location>
</feature>
<keyword evidence="3" id="KW-0964">Secreted</keyword>
<keyword evidence="9" id="KW-0106">Calcium</keyword>
<feature type="domain" description="Ig-like" evidence="19">
    <location>
        <begin position="1317"/>
        <end position="1399"/>
    </location>
</feature>
<keyword evidence="11 17" id="KW-1133">Transmembrane helix</keyword>
<feature type="domain" description="Ig-like" evidence="19">
    <location>
        <begin position="1872"/>
        <end position="1960"/>
    </location>
</feature>
<dbReference type="FunFam" id="2.60.40.10:FF:000017">
    <property type="entry name" value="Down syndrome cell adhesion molecule b"/>
    <property type="match status" value="1"/>
</dbReference>
<dbReference type="Pfam" id="PF26428">
    <property type="entry name" value="Zwei_Ig_N"/>
    <property type="match status" value="1"/>
</dbReference>
<proteinExistence type="predicted"/>
<keyword evidence="14" id="KW-0325">Glycoprotein</keyword>
<feature type="domain" description="Ig-like" evidence="19">
    <location>
        <begin position="4290"/>
        <end position="4379"/>
    </location>
</feature>
<dbReference type="SUPFAM" id="SSF57184">
    <property type="entry name" value="Growth factor receptor domain"/>
    <property type="match status" value="2"/>
</dbReference>
<feature type="domain" description="Ig-like" evidence="19">
    <location>
        <begin position="4933"/>
        <end position="5020"/>
    </location>
</feature>
<dbReference type="PROSITE" id="PS50835">
    <property type="entry name" value="IG_LIKE"/>
    <property type="match status" value="47"/>
</dbReference>
<evidence type="ECO:0000256" key="14">
    <source>
        <dbReference type="ARBA" id="ARBA00023180"/>
    </source>
</evidence>
<feature type="domain" description="Ig-like" evidence="19">
    <location>
        <begin position="2986"/>
        <end position="3062"/>
    </location>
</feature>
<feature type="domain" description="Ig-like" evidence="19">
    <location>
        <begin position="1406"/>
        <end position="1499"/>
    </location>
</feature>
<dbReference type="InterPro" id="IPR013098">
    <property type="entry name" value="Ig_I-set"/>
</dbReference>
<dbReference type="PANTHER" id="PTHR45080">
    <property type="entry name" value="CONTACTIN 5"/>
    <property type="match status" value="1"/>
</dbReference>
<feature type="domain" description="Ig-like" evidence="19">
    <location>
        <begin position="1045"/>
        <end position="1126"/>
    </location>
</feature>
<feature type="domain" description="EGF-like" evidence="18">
    <location>
        <begin position="5939"/>
        <end position="5974"/>
    </location>
</feature>
<keyword evidence="5 16" id="KW-0245">EGF-like domain</keyword>
<feature type="domain" description="Ig-like" evidence="19">
    <location>
        <begin position="5273"/>
        <end position="5363"/>
    </location>
</feature>
<dbReference type="Gene3D" id="2.40.155.10">
    <property type="entry name" value="Green fluorescent protein"/>
    <property type="match status" value="1"/>
</dbReference>
<dbReference type="GO" id="GO:0005886">
    <property type="term" value="C:plasma membrane"/>
    <property type="evidence" value="ECO:0007669"/>
    <property type="project" value="TreeGrafter"/>
</dbReference>
<dbReference type="Gene3D" id="3.40.50.410">
    <property type="entry name" value="von Willebrand factor, type A domain"/>
    <property type="match status" value="1"/>
</dbReference>
<feature type="domain" description="Ig-like" evidence="19">
    <location>
        <begin position="4000"/>
        <end position="4086"/>
    </location>
</feature>
<evidence type="ECO:0000256" key="3">
    <source>
        <dbReference type="ARBA" id="ARBA00022525"/>
    </source>
</evidence>
<dbReference type="SMART" id="SM00408">
    <property type="entry name" value="IGc2"/>
    <property type="match status" value="45"/>
</dbReference>
<dbReference type="SMART" id="SM00409">
    <property type="entry name" value="IG"/>
    <property type="match status" value="47"/>
</dbReference>
<evidence type="ECO:0000256" key="2">
    <source>
        <dbReference type="ARBA" id="ARBA00004498"/>
    </source>
</evidence>
<evidence type="ECO:0000256" key="9">
    <source>
        <dbReference type="ARBA" id="ARBA00022837"/>
    </source>
</evidence>
<dbReference type="PROSITE" id="PS01187">
    <property type="entry name" value="EGF_CA"/>
    <property type="match status" value="2"/>
</dbReference>
<feature type="domain" description="Ig-like" evidence="19">
    <location>
        <begin position="4468"/>
        <end position="4556"/>
    </location>
</feature>
<dbReference type="Pfam" id="PF12662">
    <property type="entry name" value="cEGF"/>
    <property type="match status" value="1"/>
</dbReference>
<feature type="domain" description="Ig-like" evidence="19">
    <location>
        <begin position="3917"/>
        <end position="3990"/>
    </location>
</feature>
<evidence type="ECO:0000313" key="21">
    <source>
        <dbReference type="WBParaSite" id="TCONS_00004184.p1"/>
    </source>
</evidence>
<keyword evidence="6 17" id="KW-0812">Transmembrane</keyword>
<dbReference type="SUPFAM" id="SSF53300">
    <property type="entry name" value="vWA-like"/>
    <property type="match status" value="1"/>
</dbReference>
<feature type="domain" description="Ig-like" evidence="19">
    <location>
        <begin position="2604"/>
        <end position="2698"/>
    </location>
</feature>
<feature type="domain" description="Ig-like" evidence="19">
    <location>
        <begin position="2152"/>
        <end position="2242"/>
    </location>
</feature>
<feature type="domain" description="Ig-like" evidence="19">
    <location>
        <begin position="5117"/>
        <end position="5203"/>
    </location>
</feature>
<keyword evidence="15" id="KW-0393">Immunoglobulin domain</keyword>
<dbReference type="FunFam" id="2.60.40.10:FF:000107">
    <property type="entry name" value="Myosin, light chain kinase a"/>
    <property type="match status" value="2"/>
</dbReference>
<dbReference type="SUPFAM" id="SSF48726">
    <property type="entry name" value="Immunoglobulin"/>
    <property type="match status" value="47"/>
</dbReference>
<comment type="subcellular location">
    <subcellularLocation>
        <location evidence="1">Membrane</location>
        <topology evidence="1">Single-pass membrane protein</topology>
    </subcellularLocation>
    <subcellularLocation>
        <location evidence="2">Secreted</location>
        <location evidence="2">Extracellular space</location>
        <location evidence="2">Extracellular matrix</location>
    </subcellularLocation>
</comment>
<dbReference type="InterPro" id="IPR000152">
    <property type="entry name" value="EGF-type_Asp/Asn_hydroxyl_site"/>
</dbReference>
<evidence type="ECO:0000256" key="4">
    <source>
        <dbReference type="ARBA" id="ARBA00022530"/>
    </source>
</evidence>
<feature type="domain" description="Ig-like" evidence="19">
    <location>
        <begin position="1135"/>
        <end position="1219"/>
    </location>
</feature>
<feature type="domain" description="Ig-like" evidence="19">
    <location>
        <begin position="3369"/>
        <end position="3456"/>
    </location>
</feature>
<dbReference type="InterPro" id="IPR000742">
    <property type="entry name" value="EGF"/>
</dbReference>
<keyword evidence="12 17" id="KW-0472">Membrane</keyword>
<evidence type="ECO:0000256" key="16">
    <source>
        <dbReference type="PROSITE-ProRule" id="PRU00076"/>
    </source>
</evidence>
<dbReference type="InterPro" id="IPR026823">
    <property type="entry name" value="cEGF"/>
</dbReference>
<dbReference type="GO" id="GO:0005509">
    <property type="term" value="F:calcium ion binding"/>
    <property type="evidence" value="ECO:0007669"/>
    <property type="project" value="InterPro"/>
</dbReference>
<feature type="domain" description="Ig-like" evidence="19">
    <location>
        <begin position="4384"/>
        <end position="4465"/>
    </location>
</feature>
<feature type="domain" description="Ig-like" evidence="19">
    <location>
        <begin position="2792"/>
        <end position="2884"/>
    </location>
</feature>
<dbReference type="FunFam" id="2.10.25.10:FF:000014">
    <property type="entry name" value="Latent-transforming growth factor beta-binding protein 3"/>
    <property type="match status" value="1"/>
</dbReference>
<feature type="domain" description="Ig-like" evidence="19">
    <location>
        <begin position="4656"/>
        <end position="4745"/>
    </location>
</feature>
<dbReference type="Pfam" id="PF07679">
    <property type="entry name" value="I-set"/>
    <property type="match status" value="31"/>
</dbReference>
<evidence type="ECO:0000256" key="11">
    <source>
        <dbReference type="ARBA" id="ARBA00022989"/>
    </source>
</evidence>
<dbReference type="InterPro" id="IPR003598">
    <property type="entry name" value="Ig_sub2"/>
</dbReference>
<dbReference type="InterPro" id="IPR003599">
    <property type="entry name" value="Ig_sub"/>
</dbReference>
<feature type="domain" description="Ig-like" evidence="19">
    <location>
        <begin position="2889"/>
        <end position="2981"/>
    </location>
</feature>
<evidence type="ECO:0000256" key="13">
    <source>
        <dbReference type="ARBA" id="ARBA00023157"/>
    </source>
</evidence>
<protein>
    <submittedName>
        <fullName evidence="21">Ig-like domain-containing protein</fullName>
    </submittedName>
</protein>
<dbReference type="InterPro" id="IPR049883">
    <property type="entry name" value="NOTCH1_EGF-like"/>
</dbReference>
<dbReference type="InterPro" id="IPR056475">
    <property type="entry name" value="GBD_Hemicentin/VWA7"/>
</dbReference>
<feature type="domain" description="Ig-like" evidence="19">
    <location>
        <begin position="5025"/>
        <end position="5112"/>
    </location>
</feature>
<feature type="domain" description="Ig-like" evidence="19">
    <location>
        <begin position="1596"/>
        <end position="1684"/>
    </location>
</feature>